<name>A0A0A9CH18_ARUDO</name>
<reference evidence="1" key="2">
    <citation type="journal article" date="2015" name="Data Brief">
        <title>Shoot transcriptome of the giant reed, Arundo donax.</title>
        <authorList>
            <person name="Barrero R.A."/>
            <person name="Guerrero F.D."/>
            <person name="Moolhuijzen P."/>
            <person name="Goolsby J.A."/>
            <person name="Tidwell J."/>
            <person name="Bellgard S.E."/>
            <person name="Bellgard M.I."/>
        </authorList>
    </citation>
    <scope>NUCLEOTIDE SEQUENCE</scope>
    <source>
        <tissue evidence="1">Shoot tissue taken approximately 20 cm above the soil surface</tissue>
    </source>
</reference>
<sequence length="195" mass="21703">MHCNVQHRMRLNFPCQYSPLYCSEEAQKAKAQGNMKVAADLYALAIDIGPATANLYFLHAHALVKLGNLNGACFPSPTFLSCNYFMNNLSCLTSTSITIICFERNKHNNDVCFITIYDTLIGLAEALEDLEKALQLDQTMHEAYLLKGSVTIFICSKVLYIGTDSNILYCILQYCVHADPRLPSCSNGSYTGFCL</sequence>
<dbReference type="AlphaFoldDB" id="A0A0A9CH18"/>
<reference evidence="1" key="1">
    <citation type="submission" date="2014-09" db="EMBL/GenBank/DDBJ databases">
        <authorList>
            <person name="Magalhaes I.L.F."/>
            <person name="Oliveira U."/>
            <person name="Santos F.R."/>
            <person name="Vidigal T.H.D.A."/>
            <person name="Brescovit A.D."/>
            <person name="Santos A.J."/>
        </authorList>
    </citation>
    <scope>NUCLEOTIDE SEQUENCE</scope>
    <source>
        <tissue evidence="1">Shoot tissue taken approximately 20 cm above the soil surface</tissue>
    </source>
</reference>
<accession>A0A0A9CH18</accession>
<dbReference type="EMBL" id="GBRH01225240">
    <property type="protein sequence ID" value="JAD72655.1"/>
    <property type="molecule type" value="Transcribed_RNA"/>
</dbReference>
<organism evidence="1">
    <name type="scientific">Arundo donax</name>
    <name type="common">Giant reed</name>
    <name type="synonym">Donax arundinaceus</name>
    <dbReference type="NCBI Taxonomy" id="35708"/>
    <lineage>
        <taxon>Eukaryota</taxon>
        <taxon>Viridiplantae</taxon>
        <taxon>Streptophyta</taxon>
        <taxon>Embryophyta</taxon>
        <taxon>Tracheophyta</taxon>
        <taxon>Spermatophyta</taxon>
        <taxon>Magnoliopsida</taxon>
        <taxon>Liliopsida</taxon>
        <taxon>Poales</taxon>
        <taxon>Poaceae</taxon>
        <taxon>PACMAD clade</taxon>
        <taxon>Arundinoideae</taxon>
        <taxon>Arundineae</taxon>
        <taxon>Arundo</taxon>
    </lineage>
</organism>
<dbReference type="Gene3D" id="1.25.40.10">
    <property type="entry name" value="Tetratricopeptide repeat domain"/>
    <property type="match status" value="1"/>
</dbReference>
<dbReference type="SUPFAM" id="SSF48452">
    <property type="entry name" value="TPR-like"/>
    <property type="match status" value="1"/>
</dbReference>
<evidence type="ECO:0000313" key="1">
    <source>
        <dbReference type="EMBL" id="JAD72655.1"/>
    </source>
</evidence>
<dbReference type="InterPro" id="IPR011990">
    <property type="entry name" value="TPR-like_helical_dom_sf"/>
</dbReference>
<proteinExistence type="predicted"/>
<protein>
    <submittedName>
        <fullName evidence="1">Uncharacterized protein</fullName>
    </submittedName>
</protein>